<organism evidence="2 3">
    <name type="scientific">Agrococcus carbonis</name>
    <dbReference type="NCBI Taxonomy" id="684552"/>
    <lineage>
        <taxon>Bacteria</taxon>
        <taxon>Bacillati</taxon>
        <taxon>Actinomycetota</taxon>
        <taxon>Actinomycetes</taxon>
        <taxon>Micrococcales</taxon>
        <taxon>Microbacteriaceae</taxon>
        <taxon>Agrococcus</taxon>
    </lineage>
</organism>
<feature type="transmembrane region" description="Helical" evidence="1">
    <location>
        <begin position="338"/>
        <end position="362"/>
    </location>
</feature>
<evidence type="ECO:0000313" key="3">
    <source>
        <dbReference type="Proteomes" id="UP000199649"/>
    </source>
</evidence>
<dbReference type="STRING" id="684552.SAMN04489719_0632"/>
<dbReference type="EMBL" id="LT629734">
    <property type="protein sequence ID" value="SDR74569.1"/>
    <property type="molecule type" value="Genomic_DNA"/>
</dbReference>
<proteinExistence type="predicted"/>
<protein>
    <submittedName>
        <fullName evidence="2">ABC-2 type transport system permease protein</fullName>
    </submittedName>
</protein>
<feature type="transmembrane region" description="Helical" evidence="1">
    <location>
        <begin position="419"/>
        <end position="446"/>
    </location>
</feature>
<name>A0A1H1LL15_9MICO</name>
<keyword evidence="1" id="KW-0472">Membrane</keyword>
<feature type="transmembrane region" description="Helical" evidence="1">
    <location>
        <begin position="131"/>
        <end position="151"/>
    </location>
</feature>
<feature type="transmembrane region" description="Helical" evidence="1">
    <location>
        <begin position="467"/>
        <end position="491"/>
    </location>
</feature>
<feature type="transmembrane region" description="Helical" evidence="1">
    <location>
        <begin position="234"/>
        <end position="254"/>
    </location>
</feature>
<dbReference type="RefSeq" id="WP_092665686.1">
    <property type="nucleotide sequence ID" value="NZ_LT629734.1"/>
</dbReference>
<evidence type="ECO:0000313" key="2">
    <source>
        <dbReference type="EMBL" id="SDR74569.1"/>
    </source>
</evidence>
<feature type="transmembrane region" description="Helical" evidence="1">
    <location>
        <begin position="99"/>
        <end position="125"/>
    </location>
</feature>
<reference evidence="3" key="1">
    <citation type="submission" date="2016-10" db="EMBL/GenBank/DDBJ databases">
        <authorList>
            <person name="Varghese N."/>
            <person name="Submissions S."/>
        </authorList>
    </citation>
    <scope>NUCLEOTIDE SEQUENCE [LARGE SCALE GENOMIC DNA]</scope>
    <source>
        <strain evidence="3">DSM 22965</strain>
    </source>
</reference>
<accession>A0A1H1LL15</accession>
<feature type="transmembrane region" description="Helical" evidence="1">
    <location>
        <begin position="171"/>
        <end position="191"/>
    </location>
</feature>
<dbReference type="AlphaFoldDB" id="A0A1H1LL15"/>
<dbReference type="OrthoDB" id="3261041at2"/>
<feature type="transmembrane region" description="Helical" evidence="1">
    <location>
        <begin position="59"/>
        <end position="78"/>
    </location>
</feature>
<feature type="transmembrane region" description="Helical" evidence="1">
    <location>
        <begin position="305"/>
        <end position="326"/>
    </location>
</feature>
<feature type="transmembrane region" description="Helical" evidence="1">
    <location>
        <begin position="21"/>
        <end position="47"/>
    </location>
</feature>
<evidence type="ECO:0000256" key="1">
    <source>
        <dbReference type="SAM" id="Phobius"/>
    </source>
</evidence>
<keyword evidence="1" id="KW-1133">Transmembrane helix</keyword>
<feature type="transmembrane region" description="Helical" evidence="1">
    <location>
        <begin position="497"/>
        <end position="518"/>
    </location>
</feature>
<feature type="transmembrane region" description="Helical" evidence="1">
    <location>
        <begin position="392"/>
        <end position="413"/>
    </location>
</feature>
<dbReference type="Proteomes" id="UP000199649">
    <property type="component" value="Chromosome I"/>
</dbReference>
<sequence length="540" mass="54242">MAALLVALRLRQYGRTLGRSPWAIVTLAFGVLGALGMLGVLAGLLVAMRLTLPGLGPDAVVVLGSALVVGWAVASLLISGDDALAPERFALLPVRAARLLPGVLLASAIGVGGIGTAIALLLTLIGWSIDSLALAVAAVLLPLQLATCMLAGRALTSALARQLAKRSVRDLTIVVGSVLVILAGMIVPTVVEAVRALGASESMLAATAEVLAWTPLGAAWGAPHALAAGEPLRAVAQLAIALATAAGLALVWGADFRARLTAPITAGGGGRVRSGAWLDRLLPATPVGAIAARGLRYRFRDPRHLVNVVGVLLVPLLVLGIDLVVGRSVEVELGDDGVVLGAFAAVGPVLLPVLGAVVLMSIAQLDAAYDSSALAAHVLTGVSGRDDRAGRALGMVVLFVPMLLVACVLTTAVSGRWDLLPASVGATLGTGGLVIGVGSAISPWLPGQTPAPEASPFGSGSSGGAQALLGALVMMVAAGTVGAPAIGTAIASAWIPWLAWVSLATGLLVGALAVWLGVRIGGRALERRWPEVLAAVSREP</sequence>
<keyword evidence="3" id="KW-1185">Reference proteome</keyword>
<keyword evidence="1" id="KW-0812">Transmembrane</keyword>
<gene>
    <name evidence="2" type="ORF">SAMN04489719_0632</name>
</gene>